<dbReference type="InterPro" id="IPR011032">
    <property type="entry name" value="GroES-like_sf"/>
</dbReference>
<evidence type="ECO:0000313" key="2">
    <source>
        <dbReference type="EMBL" id="GHO91113.1"/>
    </source>
</evidence>
<proteinExistence type="predicted"/>
<comment type="caution">
    <text evidence="2">The sequence shown here is derived from an EMBL/GenBank/DDBJ whole genome shotgun (WGS) entry which is preliminary data.</text>
</comment>
<dbReference type="SUPFAM" id="SSF51735">
    <property type="entry name" value="NAD(P)-binding Rossmann-fold domains"/>
    <property type="match status" value="1"/>
</dbReference>
<dbReference type="InterPro" id="IPR036291">
    <property type="entry name" value="NAD(P)-bd_dom_sf"/>
</dbReference>
<feature type="domain" description="Enoyl reductase (ER)" evidence="1">
    <location>
        <begin position="10"/>
        <end position="320"/>
    </location>
</feature>
<protein>
    <submittedName>
        <fullName evidence="2">NADPH:quinone reductase</fullName>
    </submittedName>
</protein>
<gene>
    <name evidence="2" type="ORF">KSF_011610</name>
</gene>
<dbReference type="SMART" id="SM00829">
    <property type="entry name" value="PKS_ER"/>
    <property type="match status" value="1"/>
</dbReference>
<name>A0A8J3ICN7_9CHLR</name>
<evidence type="ECO:0000259" key="1">
    <source>
        <dbReference type="SMART" id="SM00829"/>
    </source>
</evidence>
<reference evidence="2" key="1">
    <citation type="submission" date="2020-10" db="EMBL/GenBank/DDBJ databases">
        <title>Taxonomic study of unclassified bacteria belonging to the class Ktedonobacteria.</title>
        <authorList>
            <person name="Yabe S."/>
            <person name="Wang C.M."/>
            <person name="Zheng Y."/>
            <person name="Sakai Y."/>
            <person name="Cavaletti L."/>
            <person name="Monciardini P."/>
            <person name="Donadio S."/>
        </authorList>
    </citation>
    <scope>NUCLEOTIDE SEQUENCE</scope>
    <source>
        <strain evidence="2">ID150040</strain>
    </source>
</reference>
<dbReference type="PANTHER" id="PTHR44013">
    <property type="entry name" value="ZINC-TYPE ALCOHOL DEHYDROGENASE-LIKE PROTEIN C16A3.02C"/>
    <property type="match status" value="1"/>
</dbReference>
<dbReference type="Proteomes" id="UP000597444">
    <property type="component" value="Unassembled WGS sequence"/>
</dbReference>
<dbReference type="GO" id="GO:0016491">
    <property type="term" value="F:oxidoreductase activity"/>
    <property type="evidence" value="ECO:0007669"/>
    <property type="project" value="InterPro"/>
</dbReference>
<dbReference type="Pfam" id="PF13602">
    <property type="entry name" value="ADH_zinc_N_2"/>
    <property type="match status" value="1"/>
</dbReference>
<dbReference type="RefSeq" id="WP_220202031.1">
    <property type="nucleotide sequence ID" value="NZ_BNJK01000001.1"/>
</dbReference>
<dbReference type="SUPFAM" id="SSF50129">
    <property type="entry name" value="GroES-like"/>
    <property type="match status" value="1"/>
</dbReference>
<dbReference type="InterPro" id="IPR013154">
    <property type="entry name" value="ADH-like_N"/>
</dbReference>
<dbReference type="Gene3D" id="3.40.50.720">
    <property type="entry name" value="NAD(P)-binding Rossmann-like Domain"/>
    <property type="match status" value="1"/>
</dbReference>
<evidence type="ECO:0000313" key="3">
    <source>
        <dbReference type="Proteomes" id="UP000597444"/>
    </source>
</evidence>
<dbReference type="EMBL" id="BNJK01000001">
    <property type="protein sequence ID" value="GHO91113.1"/>
    <property type="molecule type" value="Genomic_DNA"/>
</dbReference>
<dbReference type="InterPro" id="IPR052733">
    <property type="entry name" value="Chloroplast_QOR"/>
</dbReference>
<keyword evidence="3" id="KW-1185">Reference proteome</keyword>
<dbReference type="Pfam" id="PF08240">
    <property type="entry name" value="ADH_N"/>
    <property type="match status" value="1"/>
</dbReference>
<accession>A0A8J3ICN7</accession>
<dbReference type="PANTHER" id="PTHR44013:SF1">
    <property type="entry name" value="ZINC-TYPE ALCOHOL DEHYDROGENASE-LIKE PROTEIN C16A3.02C"/>
    <property type="match status" value="1"/>
</dbReference>
<dbReference type="Gene3D" id="3.90.180.10">
    <property type="entry name" value="Medium-chain alcohol dehydrogenases, catalytic domain"/>
    <property type="match status" value="1"/>
</dbReference>
<organism evidence="2 3">
    <name type="scientific">Reticulibacter mediterranei</name>
    <dbReference type="NCBI Taxonomy" id="2778369"/>
    <lineage>
        <taxon>Bacteria</taxon>
        <taxon>Bacillati</taxon>
        <taxon>Chloroflexota</taxon>
        <taxon>Ktedonobacteria</taxon>
        <taxon>Ktedonobacterales</taxon>
        <taxon>Reticulibacteraceae</taxon>
        <taxon>Reticulibacter</taxon>
    </lineage>
</organism>
<dbReference type="CDD" id="cd08267">
    <property type="entry name" value="MDR1"/>
    <property type="match status" value="1"/>
</dbReference>
<dbReference type="AlphaFoldDB" id="A0A8J3ICN7"/>
<dbReference type="InterPro" id="IPR020843">
    <property type="entry name" value="ER"/>
</dbReference>
<sequence>MKAVICTKYGPPEVLQLQEVAKPVPSDNEILVKVSATTVTAGESLVRRFAVPLSYWLLARLAIGWSKPRKAILGMVAAGEVEAVGNSVTRFQRGDQVFAYDITRFRTYAEYTCLPENSAIALKPSAVTYEEAAAIPYGGITALHFLKQGKIEAGQHVLIYGASGSVGTFAVQLAKHFGARVTGVCSTSNVALVKSLGADQVIDYTQEDWTRRGETYDVLFDAVGKTSFPDCLKVLKKEGVYLQPLAAPALSLRMRLAGVTSSKTLIGGEATPKTEDLIFLKELVEAGKIKPVIDRRYPLEQIVEAHRYVDQGHKKGDVVITVQQSNHI</sequence>